<sequence>MLDWVVDTGASDHMTSFFSQLHDVQTLTTPLLVALPEGTIKKVFQVGTVSLTPQIVLHNVLYIPDFKHNLLLYLLVVLLKLLTWLPFSCPLNACFRTIRVLLTWRLLREVLVYMF</sequence>
<evidence type="ECO:0000256" key="1">
    <source>
        <dbReference type="SAM" id="Phobius"/>
    </source>
</evidence>
<protein>
    <recommendedName>
        <fullName evidence="2">Retrovirus-related Pol polyprotein from transposon TNT 1-94-like beta-barrel domain-containing protein</fullName>
    </recommendedName>
</protein>
<accession>A0AAW1KUT8</accession>
<evidence type="ECO:0000313" key="4">
    <source>
        <dbReference type="Proteomes" id="UP001443914"/>
    </source>
</evidence>
<organism evidence="3 4">
    <name type="scientific">Saponaria officinalis</name>
    <name type="common">Common soapwort</name>
    <name type="synonym">Lychnis saponaria</name>
    <dbReference type="NCBI Taxonomy" id="3572"/>
    <lineage>
        <taxon>Eukaryota</taxon>
        <taxon>Viridiplantae</taxon>
        <taxon>Streptophyta</taxon>
        <taxon>Embryophyta</taxon>
        <taxon>Tracheophyta</taxon>
        <taxon>Spermatophyta</taxon>
        <taxon>Magnoliopsida</taxon>
        <taxon>eudicotyledons</taxon>
        <taxon>Gunneridae</taxon>
        <taxon>Pentapetalae</taxon>
        <taxon>Caryophyllales</taxon>
        <taxon>Caryophyllaceae</taxon>
        <taxon>Caryophylleae</taxon>
        <taxon>Saponaria</taxon>
    </lineage>
</organism>
<evidence type="ECO:0000313" key="3">
    <source>
        <dbReference type="EMBL" id="KAK9724136.1"/>
    </source>
</evidence>
<feature type="transmembrane region" description="Helical" evidence="1">
    <location>
        <begin position="70"/>
        <end position="87"/>
    </location>
</feature>
<dbReference type="AlphaFoldDB" id="A0AAW1KUT8"/>
<gene>
    <name evidence="3" type="ORF">RND81_05G050700</name>
</gene>
<dbReference type="InterPro" id="IPR054722">
    <property type="entry name" value="PolX-like_BBD"/>
</dbReference>
<dbReference type="EMBL" id="JBDFQZ010000005">
    <property type="protein sequence ID" value="KAK9724136.1"/>
    <property type="molecule type" value="Genomic_DNA"/>
</dbReference>
<proteinExistence type="predicted"/>
<keyword evidence="1" id="KW-1133">Transmembrane helix</keyword>
<keyword evidence="1" id="KW-0812">Transmembrane</keyword>
<reference evidence="3" key="1">
    <citation type="submission" date="2024-03" db="EMBL/GenBank/DDBJ databases">
        <title>WGS assembly of Saponaria officinalis var. Norfolk2.</title>
        <authorList>
            <person name="Jenkins J."/>
            <person name="Shu S."/>
            <person name="Grimwood J."/>
            <person name="Barry K."/>
            <person name="Goodstein D."/>
            <person name="Schmutz J."/>
            <person name="Leebens-Mack J."/>
            <person name="Osbourn A."/>
        </authorList>
    </citation>
    <scope>NUCLEOTIDE SEQUENCE [LARGE SCALE GENOMIC DNA]</scope>
    <source>
        <strain evidence="3">JIC</strain>
    </source>
</reference>
<evidence type="ECO:0000259" key="2">
    <source>
        <dbReference type="Pfam" id="PF22936"/>
    </source>
</evidence>
<keyword evidence="1" id="KW-0472">Membrane</keyword>
<keyword evidence="4" id="KW-1185">Reference proteome</keyword>
<feature type="domain" description="Retrovirus-related Pol polyprotein from transposon TNT 1-94-like beta-barrel" evidence="2">
    <location>
        <begin position="4"/>
        <end position="72"/>
    </location>
</feature>
<dbReference type="Proteomes" id="UP001443914">
    <property type="component" value="Unassembled WGS sequence"/>
</dbReference>
<name>A0AAW1KUT8_SAPOF</name>
<comment type="caution">
    <text evidence="3">The sequence shown here is derived from an EMBL/GenBank/DDBJ whole genome shotgun (WGS) entry which is preliminary data.</text>
</comment>
<dbReference type="Pfam" id="PF22936">
    <property type="entry name" value="Pol_BBD"/>
    <property type="match status" value="1"/>
</dbReference>